<keyword evidence="1" id="KW-0521">NADP</keyword>
<dbReference type="AlphaFoldDB" id="A0A1B8A8U9"/>
<dbReference type="Proteomes" id="UP000091967">
    <property type="component" value="Unassembled WGS sequence"/>
</dbReference>
<dbReference type="InterPro" id="IPR036291">
    <property type="entry name" value="NAD(P)-bd_dom_sf"/>
</dbReference>
<name>A0A1B8A8U9_FUSPO</name>
<dbReference type="NCBIfam" id="NF005559">
    <property type="entry name" value="PRK07231.1"/>
    <property type="match status" value="1"/>
</dbReference>
<keyword evidence="3" id="KW-1185">Reference proteome</keyword>
<comment type="caution">
    <text evidence="2">The sequence shown here is derived from an EMBL/GenBank/DDBJ whole genome shotgun (WGS) entry which is preliminary data.</text>
</comment>
<dbReference type="PRINTS" id="PR00080">
    <property type="entry name" value="SDRFAMILY"/>
</dbReference>
<organism evidence="2 3">
    <name type="scientific">Fusarium poae</name>
    <dbReference type="NCBI Taxonomy" id="36050"/>
    <lineage>
        <taxon>Eukaryota</taxon>
        <taxon>Fungi</taxon>
        <taxon>Dikarya</taxon>
        <taxon>Ascomycota</taxon>
        <taxon>Pezizomycotina</taxon>
        <taxon>Sordariomycetes</taxon>
        <taxon>Hypocreomycetidae</taxon>
        <taxon>Hypocreales</taxon>
        <taxon>Nectriaceae</taxon>
        <taxon>Fusarium</taxon>
    </lineage>
</organism>
<accession>A0A1B8A8U9</accession>
<evidence type="ECO:0000313" key="2">
    <source>
        <dbReference type="EMBL" id="OBS16893.1"/>
    </source>
</evidence>
<dbReference type="Pfam" id="PF13561">
    <property type="entry name" value="adh_short_C2"/>
    <property type="match status" value="1"/>
</dbReference>
<sequence>MGTRLKDRIAIITGASSGLGKGIALTFAASGARIVCADLKSVGVEQEITAKHGENTAIFVKCDVTKEGEIQHLIQEAVRFGGRLDIICNFAGVAKETNPQKRNLRAHEASTEDFDLTLAVNTRGLFLCCKYALEQMMKQEPREPNWRGERTRGWIVNCSSVGGLRGLPFQTEYIASKHAVIGLTKALALDYAQNKIHVNAICPGFVATGMTAPGESVGSDEFSERIKSLHPWREVGYAEDMANGALFLCSDESAWITGHPLVVDGGYLAG</sequence>
<protein>
    <submittedName>
        <fullName evidence="2">Uncharacterized protein</fullName>
    </submittedName>
</protein>
<dbReference type="FunFam" id="3.40.50.720:FF:000084">
    <property type="entry name" value="Short-chain dehydrogenase reductase"/>
    <property type="match status" value="1"/>
</dbReference>
<dbReference type="InterPro" id="IPR002347">
    <property type="entry name" value="SDR_fam"/>
</dbReference>
<dbReference type="Gene3D" id="3.40.50.720">
    <property type="entry name" value="NAD(P)-binding Rossmann-like Domain"/>
    <property type="match status" value="1"/>
</dbReference>
<evidence type="ECO:0000313" key="3">
    <source>
        <dbReference type="Proteomes" id="UP000091967"/>
    </source>
</evidence>
<dbReference type="CDD" id="cd05233">
    <property type="entry name" value="SDR_c"/>
    <property type="match status" value="1"/>
</dbReference>
<evidence type="ECO:0000256" key="1">
    <source>
        <dbReference type="ARBA" id="ARBA00022857"/>
    </source>
</evidence>
<reference evidence="2 3" key="1">
    <citation type="submission" date="2016-06" db="EMBL/GenBank/DDBJ databases">
        <title>Living apart together: crosstalk between the core and supernumerary genomes in a fungal plant pathogen.</title>
        <authorList>
            <person name="Vanheule A."/>
            <person name="Audenaert K."/>
            <person name="Warris S."/>
            <person name="Van De Geest H."/>
            <person name="Schijlen E."/>
            <person name="Hofte M."/>
            <person name="De Saeger S."/>
            <person name="Haesaert G."/>
            <person name="Waalwijk C."/>
            <person name="Van Der Lee T."/>
        </authorList>
    </citation>
    <scope>NUCLEOTIDE SEQUENCE [LARGE SCALE GENOMIC DNA]</scope>
    <source>
        <strain evidence="2 3">2516</strain>
    </source>
</reference>
<dbReference type="OMA" id="FDIHVMG"/>
<dbReference type="SUPFAM" id="SSF51735">
    <property type="entry name" value="NAD(P)-binding Rossmann-fold domains"/>
    <property type="match status" value="1"/>
</dbReference>
<dbReference type="EMBL" id="LYXU01000056">
    <property type="protein sequence ID" value="OBS16893.1"/>
    <property type="molecule type" value="Genomic_DNA"/>
</dbReference>
<gene>
    <name evidence="2" type="ORF">FPOA_12535</name>
</gene>
<dbReference type="STRING" id="36050.A0A1B8A8U9"/>
<proteinExistence type="predicted"/>
<dbReference type="PRINTS" id="PR00081">
    <property type="entry name" value="GDHRDH"/>
</dbReference>
<dbReference type="PANTHER" id="PTHR42820:SF1">
    <property type="entry name" value="SHORT-CHAIN DEHYDROGENASE_REDUCTASE FAMILY PROTEIN"/>
    <property type="match status" value="1"/>
</dbReference>
<dbReference type="PANTHER" id="PTHR42820">
    <property type="entry name" value="SHORT-CHAIN DEHYDROGENASE REDUCTASE"/>
    <property type="match status" value="1"/>
</dbReference>